<evidence type="ECO:0000256" key="2">
    <source>
        <dbReference type="ARBA" id="ARBA00008789"/>
    </source>
</evidence>
<dbReference type="Proteomes" id="UP000009022">
    <property type="component" value="Unassembled WGS sequence"/>
</dbReference>
<dbReference type="PANTHER" id="PTHR16024:SF6">
    <property type="entry name" value="XK-RELATED PROTEIN"/>
    <property type="match status" value="1"/>
</dbReference>
<feature type="transmembrane region" description="Helical" evidence="7">
    <location>
        <begin position="127"/>
        <end position="145"/>
    </location>
</feature>
<keyword evidence="4 7" id="KW-0812">Transmembrane</keyword>
<evidence type="ECO:0000256" key="4">
    <source>
        <dbReference type="ARBA" id="ARBA00022692"/>
    </source>
</evidence>
<feature type="transmembrane region" description="Helical" evidence="7">
    <location>
        <begin position="190"/>
        <end position="209"/>
    </location>
</feature>
<dbReference type="OMA" id="WSCRISS"/>
<organism evidence="8 9">
    <name type="scientific">Trichoplax adhaerens</name>
    <name type="common">Trichoplax reptans</name>
    <dbReference type="NCBI Taxonomy" id="10228"/>
    <lineage>
        <taxon>Eukaryota</taxon>
        <taxon>Metazoa</taxon>
        <taxon>Placozoa</taxon>
        <taxon>Uniplacotomia</taxon>
        <taxon>Trichoplacea</taxon>
        <taxon>Trichoplacidae</taxon>
        <taxon>Trichoplax</taxon>
    </lineage>
</organism>
<evidence type="ECO:0000256" key="1">
    <source>
        <dbReference type="ARBA" id="ARBA00004651"/>
    </source>
</evidence>
<feature type="transmembrane region" description="Helical" evidence="7">
    <location>
        <begin position="152"/>
        <end position="178"/>
    </location>
</feature>
<keyword evidence="9" id="KW-1185">Reference proteome</keyword>
<dbReference type="PANTHER" id="PTHR16024">
    <property type="entry name" value="XK-RELATED PROTEIN"/>
    <property type="match status" value="1"/>
</dbReference>
<comment type="similarity">
    <text evidence="2 7">Belongs to the XK family.</text>
</comment>
<evidence type="ECO:0000313" key="8">
    <source>
        <dbReference type="EMBL" id="EDV23055.1"/>
    </source>
</evidence>
<keyword evidence="6 7" id="KW-0472">Membrane</keyword>
<protein>
    <recommendedName>
        <fullName evidence="7">XK-related protein</fullName>
    </recommendedName>
</protein>
<dbReference type="FunCoup" id="B3S257">
    <property type="interactions" value="960"/>
</dbReference>
<evidence type="ECO:0000256" key="3">
    <source>
        <dbReference type="ARBA" id="ARBA00022475"/>
    </source>
</evidence>
<dbReference type="Pfam" id="PF09815">
    <property type="entry name" value="XK-related"/>
    <property type="match status" value="1"/>
</dbReference>
<evidence type="ECO:0000256" key="5">
    <source>
        <dbReference type="ARBA" id="ARBA00022989"/>
    </source>
</evidence>
<dbReference type="OrthoDB" id="6356248at2759"/>
<dbReference type="GO" id="GO:0005886">
    <property type="term" value="C:plasma membrane"/>
    <property type="evidence" value="ECO:0007669"/>
    <property type="project" value="UniProtKB-SubCell"/>
</dbReference>
<dbReference type="EMBL" id="DS985247">
    <property type="protein sequence ID" value="EDV23055.1"/>
    <property type="molecule type" value="Genomic_DNA"/>
</dbReference>
<dbReference type="GeneID" id="6755499"/>
<dbReference type="CTD" id="6755499"/>
<comment type="subcellular location">
    <subcellularLocation>
        <location evidence="1">Cell membrane</location>
        <topology evidence="1">Multi-pass membrane protein</topology>
    </subcellularLocation>
    <subcellularLocation>
        <location evidence="7">Membrane</location>
        <topology evidence="7">Multi-pass membrane protein</topology>
    </subcellularLocation>
</comment>
<evidence type="ECO:0000256" key="6">
    <source>
        <dbReference type="ARBA" id="ARBA00023136"/>
    </source>
</evidence>
<dbReference type="InterPro" id="IPR018629">
    <property type="entry name" value="XK-rel"/>
</dbReference>
<proteinExistence type="inferred from homology"/>
<dbReference type="RefSeq" id="XP_002113965.1">
    <property type="nucleotide sequence ID" value="XM_002113929.1"/>
</dbReference>
<dbReference type="AlphaFoldDB" id="B3S257"/>
<reference evidence="8 9" key="1">
    <citation type="journal article" date="2008" name="Nature">
        <title>The Trichoplax genome and the nature of placozoans.</title>
        <authorList>
            <person name="Srivastava M."/>
            <person name="Begovic E."/>
            <person name="Chapman J."/>
            <person name="Putnam N.H."/>
            <person name="Hellsten U."/>
            <person name="Kawashima T."/>
            <person name="Kuo A."/>
            <person name="Mitros T."/>
            <person name="Salamov A."/>
            <person name="Carpenter M.L."/>
            <person name="Signorovitch A.Y."/>
            <person name="Moreno M.A."/>
            <person name="Kamm K."/>
            <person name="Grimwood J."/>
            <person name="Schmutz J."/>
            <person name="Shapiro H."/>
            <person name="Grigoriev I.V."/>
            <person name="Buss L.W."/>
            <person name="Schierwater B."/>
            <person name="Dellaporta S.L."/>
            <person name="Rokhsar D.S."/>
        </authorList>
    </citation>
    <scope>NUCLEOTIDE SEQUENCE [LARGE SCALE GENOMIC DNA]</scope>
    <source>
        <strain evidence="8 9">Grell-BS-1999</strain>
    </source>
</reference>
<dbReference type="KEGG" id="tad:TRIADDRAFT_57933"/>
<evidence type="ECO:0000256" key="7">
    <source>
        <dbReference type="RuleBase" id="RU910716"/>
    </source>
</evidence>
<dbReference type="PhylomeDB" id="B3S257"/>
<dbReference type="GO" id="GO:0016020">
    <property type="term" value="C:membrane"/>
    <property type="evidence" value="ECO:0000318"/>
    <property type="project" value="GO_Central"/>
</dbReference>
<feature type="transmembrane region" description="Helical" evidence="7">
    <location>
        <begin position="92"/>
        <end position="112"/>
    </location>
</feature>
<evidence type="ECO:0000313" key="9">
    <source>
        <dbReference type="Proteomes" id="UP000009022"/>
    </source>
</evidence>
<keyword evidence="5 7" id="KW-1133">Transmembrane helix</keyword>
<feature type="transmembrane region" description="Helical" evidence="7">
    <location>
        <begin position="221"/>
        <end position="241"/>
    </location>
</feature>
<feature type="transmembrane region" description="Helical" evidence="7">
    <location>
        <begin position="247"/>
        <end position="272"/>
    </location>
</feature>
<dbReference type="InParanoid" id="B3S257"/>
<dbReference type="eggNOG" id="KOG4790">
    <property type="taxonomic scope" value="Eukaryota"/>
</dbReference>
<accession>B3S257</accession>
<dbReference type="InterPro" id="IPR050895">
    <property type="entry name" value="XK-related_scramblase"/>
</dbReference>
<sequence length="387" mass="45258">MWSTSCCDKTKRASHNGGPYFYISHFFCLSQVQRKIYIFYKGMKNHTERQHISYLYDLHDAYLMDLVESFIESAPQVVLQMYILLNKEKSDFITTLSVLISGVAVAVSLVQYSKTLHEAHYPPKQRLSLPGIMMIFIWRYLFILCRSVFLGLFAVVFTYFVFVLMGCHWLFFTFYLWYTENGKEQFPESALKRIIYCVIGGFIYIFCVFNLKNGKSRSRYILYYIITILEMAVAMTIWLLTQQLTQMRMFALLVIIGGYFFGFLSMISYYACFHPNRLNYLPDKLQELSTTQYYFRGIREVSTIQHANRPTNNQFTFKQPKPNVDVSQPDIPRPMDDLPFQSDDNVVAIEEPRTESDNVRIKGDKADDIDGENVILGTRKIPKESTI</sequence>
<gene>
    <name evidence="8" type="ORF">TRIADDRAFT_57933</name>
</gene>
<dbReference type="HOGENOM" id="CLU_714419_0_0_1"/>
<keyword evidence="3" id="KW-1003">Cell membrane</keyword>
<name>B3S257_TRIAD</name>